<dbReference type="InterPro" id="IPR013783">
    <property type="entry name" value="Ig-like_fold"/>
</dbReference>
<protein>
    <submittedName>
        <fullName evidence="7">Receptor L domain-containing protein</fullName>
    </submittedName>
</protein>
<dbReference type="OrthoDB" id="9765957at2"/>
<reference evidence="8" key="1">
    <citation type="submission" date="2017-04" db="EMBL/GenBank/DDBJ databases">
        <authorList>
            <person name="Varghese N."/>
            <person name="Submissions S."/>
        </authorList>
    </citation>
    <scope>NUCLEOTIDE SEQUENCE [LARGE SCALE GENOMIC DNA]</scope>
    <source>
        <strain evidence="8">DSM 19835</strain>
    </source>
</reference>
<dbReference type="PANTHER" id="PTHR31018:SF3">
    <property type="entry name" value="RECEPTOR PROTEIN-TYROSINE KINASE"/>
    <property type="match status" value="1"/>
</dbReference>
<dbReference type="Pfam" id="PF01030">
    <property type="entry name" value="Recep_L_domain"/>
    <property type="match status" value="1"/>
</dbReference>
<name>A0A1X7I147_9FLAO</name>
<feature type="domain" description="Receptor L-domain" evidence="6">
    <location>
        <begin position="206"/>
        <end position="256"/>
    </location>
</feature>
<evidence type="ECO:0000256" key="5">
    <source>
        <dbReference type="ARBA" id="ARBA00023180"/>
    </source>
</evidence>
<evidence type="ECO:0000313" key="7">
    <source>
        <dbReference type="EMBL" id="SMG08119.1"/>
    </source>
</evidence>
<evidence type="ECO:0000256" key="4">
    <source>
        <dbReference type="ARBA" id="ARBA00022729"/>
    </source>
</evidence>
<dbReference type="PANTHER" id="PTHR31018">
    <property type="entry name" value="SPORULATION-SPECIFIC PROTEIN-RELATED"/>
    <property type="match status" value="1"/>
</dbReference>
<proteinExistence type="predicted"/>
<dbReference type="InterPro" id="IPR051648">
    <property type="entry name" value="CWI-Assembly_Regulator"/>
</dbReference>
<dbReference type="PROSITE" id="PS51257">
    <property type="entry name" value="PROKAR_LIPOPROTEIN"/>
    <property type="match status" value="1"/>
</dbReference>
<organism evidence="7 8">
    <name type="scientific">Arenibacter troitsensis</name>
    <dbReference type="NCBI Taxonomy" id="188872"/>
    <lineage>
        <taxon>Bacteria</taxon>
        <taxon>Pseudomonadati</taxon>
        <taxon>Bacteroidota</taxon>
        <taxon>Flavobacteriia</taxon>
        <taxon>Flavobacteriales</taxon>
        <taxon>Flavobacteriaceae</taxon>
        <taxon>Arenibacter</taxon>
    </lineage>
</organism>
<dbReference type="AlphaFoldDB" id="A0A1X7I147"/>
<evidence type="ECO:0000256" key="3">
    <source>
        <dbReference type="ARBA" id="ARBA00022525"/>
    </source>
</evidence>
<keyword evidence="7" id="KW-0675">Receptor</keyword>
<keyword evidence="2" id="KW-0134">Cell wall</keyword>
<evidence type="ECO:0000259" key="6">
    <source>
        <dbReference type="Pfam" id="PF01030"/>
    </source>
</evidence>
<accession>A0A1X7I147</accession>
<keyword evidence="5" id="KW-0325">Glycoprotein</keyword>
<dbReference type="InterPro" id="IPR000494">
    <property type="entry name" value="Rcpt_L-dom"/>
</dbReference>
<dbReference type="EMBL" id="FXAO01000001">
    <property type="protein sequence ID" value="SMG08119.1"/>
    <property type="molecule type" value="Genomic_DNA"/>
</dbReference>
<dbReference type="Gene3D" id="3.80.20.20">
    <property type="entry name" value="Receptor L-domain"/>
    <property type="match status" value="2"/>
</dbReference>
<keyword evidence="3" id="KW-0964">Secreted</keyword>
<dbReference type="InterPro" id="IPR036941">
    <property type="entry name" value="Rcpt_L-dom_sf"/>
</dbReference>
<dbReference type="SUPFAM" id="SSF52058">
    <property type="entry name" value="L domain-like"/>
    <property type="match status" value="2"/>
</dbReference>
<keyword evidence="4" id="KW-0732">Signal</keyword>
<evidence type="ECO:0000256" key="1">
    <source>
        <dbReference type="ARBA" id="ARBA00004191"/>
    </source>
</evidence>
<dbReference type="RefSeq" id="WP_085495515.1">
    <property type="nucleotide sequence ID" value="NZ_FXAO01000001.1"/>
</dbReference>
<dbReference type="GO" id="GO:0030313">
    <property type="term" value="C:cell envelope"/>
    <property type="evidence" value="ECO:0007669"/>
    <property type="project" value="UniProtKB-SubCell"/>
</dbReference>
<dbReference type="Gene3D" id="2.60.40.10">
    <property type="entry name" value="Immunoglobulins"/>
    <property type="match status" value="1"/>
</dbReference>
<dbReference type="STRING" id="188872.SAMN03080602_00306"/>
<comment type="subcellular location">
    <subcellularLocation>
        <location evidence="1">Secreted</location>
        <location evidence="1">Cell wall</location>
    </subcellularLocation>
</comment>
<evidence type="ECO:0000256" key="2">
    <source>
        <dbReference type="ARBA" id="ARBA00022512"/>
    </source>
</evidence>
<sequence>MKKLFVLIILVFAVCSCEKDGTNKIEEEKSITLPVLTSSTVSEITETSVKSGGNITNDGGAPITARGICWSTSANPTTNDNRTLDGTNAGSFTSSLNDLVENTIYYLRAYATNSEGTSYGNELSFKTLEKPKLVIEGDVNLRTQEMIDNFGAYGYERVSGNLLILASFGSNINSLKPLEGLNTVDGDFYIANTNLTDFEGLNNLAVVGGNIQIQYNNKLSSMGDLISLKEIGGFLDIDSNPSLKNLDGLENLTTISRWLDIDFNETLENIDALSNLKTIEYGLTIQSNPALKNINGLSSLTSVGYELTIDKNALITNLDGLKSLTKVGSYIVIS</sequence>
<evidence type="ECO:0000313" key="8">
    <source>
        <dbReference type="Proteomes" id="UP000193420"/>
    </source>
</evidence>
<keyword evidence="8" id="KW-1185">Reference proteome</keyword>
<dbReference type="Proteomes" id="UP000193420">
    <property type="component" value="Unassembled WGS sequence"/>
</dbReference>
<gene>
    <name evidence="7" type="ORF">SAMN03080602_00306</name>
</gene>